<organism evidence="1 2">
    <name type="scientific">Roseisalinus antarcticus</name>
    <dbReference type="NCBI Taxonomy" id="254357"/>
    <lineage>
        <taxon>Bacteria</taxon>
        <taxon>Pseudomonadati</taxon>
        <taxon>Pseudomonadota</taxon>
        <taxon>Alphaproteobacteria</taxon>
        <taxon>Rhodobacterales</taxon>
        <taxon>Roseobacteraceae</taxon>
        <taxon>Roseisalinus</taxon>
    </lineage>
</organism>
<dbReference type="Proteomes" id="UP000193900">
    <property type="component" value="Unassembled WGS sequence"/>
</dbReference>
<dbReference type="EMBL" id="FWFZ01000047">
    <property type="protein sequence ID" value="SLN76948.1"/>
    <property type="molecule type" value="Genomic_DNA"/>
</dbReference>
<reference evidence="1 2" key="1">
    <citation type="submission" date="2017-03" db="EMBL/GenBank/DDBJ databases">
        <authorList>
            <person name="Afonso C.L."/>
            <person name="Miller P.J."/>
            <person name="Scott M.A."/>
            <person name="Spackman E."/>
            <person name="Goraichik I."/>
            <person name="Dimitrov K.M."/>
            <person name="Suarez D.L."/>
            <person name="Swayne D.E."/>
        </authorList>
    </citation>
    <scope>NUCLEOTIDE SEQUENCE [LARGE SCALE GENOMIC DNA]</scope>
    <source>
        <strain evidence="1 2">CECT 7023</strain>
    </source>
</reference>
<dbReference type="AlphaFoldDB" id="A0A1Y5TYH2"/>
<accession>A0A1Y5TYH2</accession>
<dbReference type="RefSeq" id="WP_085880977.1">
    <property type="nucleotide sequence ID" value="NZ_FWFZ01000047.1"/>
</dbReference>
<name>A0A1Y5TYH2_9RHOB</name>
<evidence type="ECO:0000313" key="1">
    <source>
        <dbReference type="EMBL" id="SLN76948.1"/>
    </source>
</evidence>
<protein>
    <submittedName>
        <fullName evidence="1">Uncharacterized protein</fullName>
    </submittedName>
</protein>
<sequence length="214" mass="23927">MTNMPLTPAKPRAAAHLAVNDEMGSSITNAIENLSSDATMLTRWRLRGARSREAIKLAETALVESMAAKRRAFIYQVGLAEDHAKKIMLSESMKNTEVIEREIARTIADAVSNFENLILGQEEAAYRAEIDLVGDAHEMLAAGKMSERRCEQLITSIEASTDKIVETVHRTTREILTNLVSNPRTCAHRFHEHVATESTRMWPPIPRHVATLLR</sequence>
<dbReference type="OrthoDB" id="7889011at2"/>
<proteinExistence type="predicted"/>
<keyword evidence="2" id="KW-1185">Reference proteome</keyword>
<evidence type="ECO:0000313" key="2">
    <source>
        <dbReference type="Proteomes" id="UP000193900"/>
    </source>
</evidence>
<gene>
    <name evidence="1" type="ORF">ROA7023_04274</name>
</gene>